<feature type="domain" description="DUF306" evidence="2">
    <location>
        <begin position="35"/>
        <end position="100"/>
    </location>
</feature>
<evidence type="ECO:0000259" key="2">
    <source>
        <dbReference type="Pfam" id="PF03724"/>
    </source>
</evidence>
<dbReference type="Proteomes" id="UP001255246">
    <property type="component" value="Unassembled WGS sequence"/>
</dbReference>
<dbReference type="RefSeq" id="WP_311349642.1">
    <property type="nucleotide sequence ID" value="NZ_JAVRHR010000001.1"/>
</dbReference>
<comment type="caution">
    <text evidence="3">The sequence shown here is derived from an EMBL/GenBank/DDBJ whole genome shotgun (WGS) entry which is preliminary data.</text>
</comment>
<evidence type="ECO:0000313" key="3">
    <source>
        <dbReference type="EMBL" id="MDT0606080.1"/>
    </source>
</evidence>
<proteinExistence type="predicted"/>
<evidence type="ECO:0000313" key="4">
    <source>
        <dbReference type="Proteomes" id="UP001255246"/>
    </source>
</evidence>
<keyword evidence="4" id="KW-1185">Reference proteome</keyword>
<accession>A0ABU3A8F7</accession>
<feature type="signal peptide" evidence="1">
    <location>
        <begin position="1"/>
        <end position="24"/>
    </location>
</feature>
<dbReference type="Gene3D" id="2.40.128.270">
    <property type="match status" value="1"/>
</dbReference>
<keyword evidence="1" id="KW-0732">Signal</keyword>
<dbReference type="InterPro" id="IPR005184">
    <property type="entry name" value="DUF306_Meta_HslJ"/>
</dbReference>
<gene>
    <name evidence="3" type="ORF">RM706_03520</name>
</gene>
<dbReference type="Pfam" id="PF03724">
    <property type="entry name" value="META"/>
    <property type="match status" value="1"/>
</dbReference>
<dbReference type="PROSITE" id="PS51257">
    <property type="entry name" value="PROKAR_LIPOPROTEIN"/>
    <property type="match status" value="1"/>
</dbReference>
<dbReference type="EMBL" id="JAVRHR010000001">
    <property type="protein sequence ID" value="MDT0606080.1"/>
    <property type="molecule type" value="Genomic_DNA"/>
</dbReference>
<protein>
    <submittedName>
        <fullName evidence="3">META domain-containing protein</fullName>
    </submittedName>
</protein>
<sequence length="147" mass="15537">MGRTLKVIVCAVLTLTIISSCSNSDDSPGESPVTGNWRVATIKVSNATLGQLAPDNENITIDFGSNGEFSGSTSVNQFSGTYETVSNSLTMLSFTTTEVADTQFGTAFYEAITNAQVPNTTFAQFGFTFDSGELILTFGDGGQMVLE</sequence>
<evidence type="ECO:0000256" key="1">
    <source>
        <dbReference type="SAM" id="SignalP"/>
    </source>
</evidence>
<organism evidence="3 4">
    <name type="scientific">Croceitalea rosinachiae</name>
    <dbReference type="NCBI Taxonomy" id="3075596"/>
    <lineage>
        <taxon>Bacteria</taxon>
        <taxon>Pseudomonadati</taxon>
        <taxon>Bacteroidota</taxon>
        <taxon>Flavobacteriia</taxon>
        <taxon>Flavobacteriales</taxon>
        <taxon>Flavobacteriaceae</taxon>
        <taxon>Croceitalea</taxon>
    </lineage>
</organism>
<dbReference type="InterPro" id="IPR038670">
    <property type="entry name" value="HslJ-like_sf"/>
</dbReference>
<name>A0ABU3A8F7_9FLAO</name>
<feature type="chain" id="PRO_5047101112" evidence="1">
    <location>
        <begin position="25"/>
        <end position="147"/>
    </location>
</feature>
<reference evidence="3 4" key="1">
    <citation type="submission" date="2023-09" db="EMBL/GenBank/DDBJ databases">
        <authorList>
            <person name="Rey-Velasco X."/>
        </authorList>
    </citation>
    <scope>NUCLEOTIDE SEQUENCE [LARGE SCALE GENOMIC DNA]</scope>
    <source>
        <strain evidence="3 4">F388</strain>
    </source>
</reference>